<reference evidence="3 4" key="1">
    <citation type="journal article" date="2020" name="Antonie Van Leeuwenhoek">
        <title>Rhodopirellula heiligendammensis sp. nov., Rhodopirellula pilleata sp. nov., and Rhodopirellula solitaria sp. nov. isolated from natural or artificial marine surfaces in Northern Germany and California, USA, and emended description of the genus Rhodopirellula.</title>
        <authorList>
            <person name="Kallscheuer N."/>
            <person name="Wiegand S."/>
            <person name="Jogler M."/>
            <person name="Boedeker C."/>
            <person name="Peeters S.H."/>
            <person name="Rast P."/>
            <person name="Heuer A."/>
            <person name="Jetten M.S.M."/>
            <person name="Rohde M."/>
            <person name="Jogler C."/>
        </authorList>
    </citation>
    <scope>NUCLEOTIDE SEQUENCE [LARGE SCALE GENOMIC DNA]</scope>
    <source>
        <strain evidence="3 4">Poly21</strain>
    </source>
</reference>
<keyword evidence="1" id="KW-0812">Transmembrane</keyword>
<sequence>MLTFAYPWLFLLTPLPVLVYWLVPPRTSNDVAVRTPFFDRVQQASAGQLRTDASDPMRSPLVISTLVWLFILLALTRPQWLEPPIEKTIPTRDLLLLVDLSGSMDEKDFTGTDGKPITRLAAVKEVLGDFLIRRKGDRVGLVVFGNSPFLQVPFTTDLELCQQLLDETAVRMAGPRTALGDAIGLGIHLFDNSDAPAKTIIALTDGNDTASSVPPVEAARVAKDRGIKINTIAMGNPQTVGEEKLDQVSLRSVAQETGGNFFLALDRSQLVNVYAELDKIETRKVKTVSFRPRRDLYYWPLSAAVLVSLAGHIWLLWTNRRDTTASSSPMRLKVNPRTFELETIELTPARGEVNHAG</sequence>
<dbReference type="InterPro" id="IPR050768">
    <property type="entry name" value="UPF0353/GerABKA_families"/>
</dbReference>
<dbReference type="RefSeq" id="WP_146408921.1">
    <property type="nucleotide sequence ID" value="NZ_SJPU01000003.1"/>
</dbReference>
<feature type="transmembrane region" description="Helical" evidence="1">
    <location>
        <begin position="296"/>
        <end position="317"/>
    </location>
</feature>
<evidence type="ECO:0000313" key="3">
    <source>
        <dbReference type="EMBL" id="TWU10467.1"/>
    </source>
</evidence>
<organism evidence="3 4">
    <name type="scientific">Allorhodopirellula heiligendammensis</name>
    <dbReference type="NCBI Taxonomy" id="2714739"/>
    <lineage>
        <taxon>Bacteria</taxon>
        <taxon>Pseudomonadati</taxon>
        <taxon>Planctomycetota</taxon>
        <taxon>Planctomycetia</taxon>
        <taxon>Pirellulales</taxon>
        <taxon>Pirellulaceae</taxon>
        <taxon>Allorhodopirellula</taxon>
    </lineage>
</organism>
<name>A0A5C6BFP5_9BACT</name>
<dbReference type="SMART" id="SM00327">
    <property type="entry name" value="VWA"/>
    <property type="match status" value="1"/>
</dbReference>
<dbReference type="InterPro" id="IPR002035">
    <property type="entry name" value="VWF_A"/>
</dbReference>
<dbReference type="OrthoDB" id="6206554at2"/>
<evidence type="ECO:0000259" key="2">
    <source>
        <dbReference type="PROSITE" id="PS50234"/>
    </source>
</evidence>
<dbReference type="AlphaFoldDB" id="A0A5C6BFP5"/>
<comment type="caution">
    <text evidence="3">The sequence shown here is derived from an EMBL/GenBank/DDBJ whole genome shotgun (WGS) entry which is preliminary data.</text>
</comment>
<proteinExistence type="predicted"/>
<dbReference type="PANTHER" id="PTHR22550">
    <property type="entry name" value="SPORE GERMINATION PROTEIN"/>
    <property type="match status" value="1"/>
</dbReference>
<evidence type="ECO:0000256" key="1">
    <source>
        <dbReference type="SAM" id="Phobius"/>
    </source>
</evidence>
<feature type="transmembrane region" description="Helical" evidence="1">
    <location>
        <begin position="5"/>
        <end position="23"/>
    </location>
</feature>
<dbReference type="SUPFAM" id="SSF53300">
    <property type="entry name" value="vWA-like"/>
    <property type="match status" value="1"/>
</dbReference>
<dbReference type="Pfam" id="PF00092">
    <property type="entry name" value="VWA"/>
    <property type="match status" value="1"/>
</dbReference>
<evidence type="ECO:0000313" key="4">
    <source>
        <dbReference type="Proteomes" id="UP000319908"/>
    </source>
</evidence>
<dbReference type="Proteomes" id="UP000319908">
    <property type="component" value="Unassembled WGS sequence"/>
</dbReference>
<dbReference type="PANTHER" id="PTHR22550:SF18">
    <property type="entry name" value="VWFA DOMAIN-CONTAINING PROTEIN"/>
    <property type="match status" value="1"/>
</dbReference>
<dbReference type="InterPro" id="IPR036465">
    <property type="entry name" value="vWFA_dom_sf"/>
</dbReference>
<keyword evidence="1" id="KW-1133">Transmembrane helix</keyword>
<keyword evidence="4" id="KW-1185">Reference proteome</keyword>
<feature type="domain" description="VWFA" evidence="2">
    <location>
        <begin position="93"/>
        <end position="277"/>
    </location>
</feature>
<accession>A0A5C6BFP5</accession>
<protein>
    <submittedName>
        <fullName evidence="3">von Willebrand factor type A domain protein</fullName>
    </submittedName>
</protein>
<dbReference type="Gene3D" id="3.40.50.410">
    <property type="entry name" value="von Willebrand factor, type A domain"/>
    <property type="match status" value="1"/>
</dbReference>
<gene>
    <name evidence="3" type="ORF">Poly21_43710</name>
</gene>
<keyword evidence="1" id="KW-0472">Membrane</keyword>
<dbReference type="EMBL" id="SJPU01000003">
    <property type="protein sequence ID" value="TWU10467.1"/>
    <property type="molecule type" value="Genomic_DNA"/>
</dbReference>
<dbReference type="PROSITE" id="PS50234">
    <property type="entry name" value="VWFA"/>
    <property type="match status" value="1"/>
</dbReference>